<evidence type="ECO:0000256" key="4">
    <source>
        <dbReference type="ARBA" id="ARBA00022723"/>
    </source>
</evidence>
<evidence type="ECO:0000313" key="12">
    <source>
        <dbReference type="EMBL" id="MBP0049279.1"/>
    </source>
</evidence>
<dbReference type="EMBL" id="JACVEW010000016">
    <property type="protein sequence ID" value="MBP0049279.1"/>
    <property type="molecule type" value="Genomic_DNA"/>
</dbReference>
<dbReference type="PANTHER" id="PTHR30616">
    <property type="entry name" value="UNCHARACTERIZED PROTEIN YFIH"/>
    <property type="match status" value="1"/>
</dbReference>
<dbReference type="Gene3D" id="3.60.140.10">
    <property type="entry name" value="CNF1/YfiH-like putative cysteine hydrolases"/>
    <property type="match status" value="1"/>
</dbReference>
<keyword evidence="5" id="KW-0378">Hydrolase</keyword>
<evidence type="ECO:0000256" key="5">
    <source>
        <dbReference type="ARBA" id="ARBA00022801"/>
    </source>
</evidence>
<proteinExistence type="inferred from homology"/>
<evidence type="ECO:0000256" key="8">
    <source>
        <dbReference type="ARBA" id="ARBA00048968"/>
    </source>
</evidence>
<evidence type="ECO:0000256" key="3">
    <source>
        <dbReference type="ARBA" id="ARBA00022679"/>
    </source>
</evidence>
<sequence length="242" mass="26339">MKLIRPQHPLAPGVQALTTTRDGGVSQPPWNSLNLGDHVGDNPAAVAENRARLEQALGIQTPQWLSQVHGINVVPARADGRVREADACWTRMPGVVCSVMTADCLPVLFADERGDQVAAAHAGWRGLLNGVLEATLATFHEPQRVHAWLGPAIGPLAFEVGPEVKASFTAQHADAEVAFQPSPMHDGRWLADLYRLAEQRLQRAGVGRITGGDHCTFTEQSDFFSYRRDGQTGRMASLIWIE</sequence>
<comment type="catalytic activity">
    <reaction evidence="7">
        <text>adenosine + H2O + H(+) = inosine + NH4(+)</text>
        <dbReference type="Rhea" id="RHEA:24408"/>
        <dbReference type="ChEBI" id="CHEBI:15377"/>
        <dbReference type="ChEBI" id="CHEBI:15378"/>
        <dbReference type="ChEBI" id="CHEBI:16335"/>
        <dbReference type="ChEBI" id="CHEBI:17596"/>
        <dbReference type="ChEBI" id="CHEBI:28938"/>
        <dbReference type="EC" id="3.5.4.4"/>
    </reaction>
    <physiologicalReaction direction="left-to-right" evidence="7">
        <dbReference type="Rhea" id="RHEA:24409"/>
    </physiologicalReaction>
</comment>
<dbReference type="Pfam" id="PF02578">
    <property type="entry name" value="Cu-oxidase_4"/>
    <property type="match status" value="1"/>
</dbReference>
<protein>
    <recommendedName>
        <fullName evidence="10">Purine nucleoside phosphorylase</fullName>
    </recommendedName>
</protein>
<dbReference type="SUPFAM" id="SSF64438">
    <property type="entry name" value="CNF1/YfiH-like putative cysteine hydrolases"/>
    <property type="match status" value="1"/>
</dbReference>
<accession>A0ABS3ZC48</accession>
<evidence type="ECO:0000256" key="1">
    <source>
        <dbReference type="ARBA" id="ARBA00000553"/>
    </source>
</evidence>
<name>A0ABS3ZC48_9GAMM</name>
<reference evidence="12 13" key="1">
    <citation type="submission" date="2020-09" db="EMBL/GenBank/DDBJ databases">
        <authorList>
            <person name="Tanuku N.R.S."/>
        </authorList>
    </citation>
    <scope>NUCLEOTIDE SEQUENCE [LARGE SCALE GENOMIC DNA]</scope>
    <source>
        <strain evidence="12 13">AK62</strain>
    </source>
</reference>
<evidence type="ECO:0000256" key="7">
    <source>
        <dbReference type="ARBA" id="ARBA00047989"/>
    </source>
</evidence>
<comment type="caution">
    <text evidence="12">The sequence shown here is derived from an EMBL/GenBank/DDBJ whole genome shotgun (WGS) entry which is preliminary data.</text>
</comment>
<gene>
    <name evidence="12" type="primary">pgeF</name>
    <name evidence="12" type="ORF">H9C73_11075</name>
</gene>
<evidence type="ECO:0000313" key="13">
    <source>
        <dbReference type="Proteomes" id="UP000810171"/>
    </source>
</evidence>
<evidence type="ECO:0000256" key="9">
    <source>
        <dbReference type="ARBA" id="ARBA00049893"/>
    </source>
</evidence>
<dbReference type="PANTHER" id="PTHR30616:SF2">
    <property type="entry name" value="PURINE NUCLEOSIDE PHOSPHORYLASE LACC1"/>
    <property type="match status" value="1"/>
</dbReference>
<organism evidence="12 13">
    <name type="scientific">Marinobacterium alkalitolerans</name>
    <dbReference type="NCBI Taxonomy" id="1542925"/>
    <lineage>
        <taxon>Bacteria</taxon>
        <taxon>Pseudomonadati</taxon>
        <taxon>Pseudomonadota</taxon>
        <taxon>Gammaproteobacteria</taxon>
        <taxon>Oceanospirillales</taxon>
        <taxon>Oceanospirillaceae</taxon>
        <taxon>Marinobacterium</taxon>
    </lineage>
</organism>
<comment type="catalytic activity">
    <reaction evidence="9">
        <text>S-methyl-5'-thioadenosine + phosphate = 5-(methylsulfanyl)-alpha-D-ribose 1-phosphate + adenine</text>
        <dbReference type="Rhea" id="RHEA:11852"/>
        <dbReference type="ChEBI" id="CHEBI:16708"/>
        <dbReference type="ChEBI" id="CHEBI:17509"/>
        <dbReference type="ChEBI" id="CHEBI:43474"/>
        <dbReference type="ChEBI" id="CHEBI:58533"/>
        <dbReference type="EC" id="2.4.2.28"/>
    </reaction>
    <physiologicalReaction direction="left-to-right" evidence="9">
        <dbReference type="Rhea" id="RHEA:11853"/>
    </physiologicalReaction>
</comment>
<dbReference type="NCBIfam" id="TIGR00726">
    <property type="entry name" value="peptidoglycan editing factor PgeF"/>
    <property type="match status" value="1"/>
</dbReference>
<dbReference type="Proteomes" id="UP000810171">
    <property type="component" value="Unassembled WGS sequence"/>
</dbReference>
<keyword evidence="6" id="KW-0862">Zinc</keyword>
<keyword evidence="13" id="KW-1185">Reference proteome</keyword>
<keyword evidence="4" id="KW-0479">Metal-binding</keyword>
<comment type="catalytic activity">
    <reaction evidence="1">
        <text>inosine + phosphate = alpha-D-ribose 1-phosphate + hypoxanthine</text>
        <dbReference type="Rhea" id="RHEA:27646"/>
        <dbReference type="ChEBI" id="CHEBI:17368"/>
        <dbReference type="ChEBI" id="CHEBI:17596"/>
        <dbReference type="ChEBI" id="CHEBI:43474"/>
        <dbReference type="ChEBI" id="CHEBI:57720"/>
        <dbReference type="EC" id="2.4.2.1"/>
    </reaction>
    <physiologicalReaction direction="left-to-right" evidence="1">
        <dbReference type="Rhea" id="RHEA:27647"/>
    </physiologicalReaction>
</comment>
<comment type="similarity">
    <text evidence="2 10">Belongs to the purine nucleoside phosphorylase YfiH/LACC1 family.</text>
</comment>
<evidence type="ECO:0000256" key="10">
    <source>
        <dbReference type="RuleBase" id="RU361274"/>
    </source>
</evidence>
<dbReference type="InterPro" id="IPR003730">
    <property type="entry name" value="Cu_polyphenol_OxRdtase"/>
</dbReference>
<feature type="region of interest" description="Disordered" evidence="11">
    <location>
        <begin position="1"/>
        <end position="26"/>
    </location>
</feature>
<evidence type="ECO:0000256" key="11">
    <source>
        <dbReference type="SAM" id="MobiDB-lite"/>
    </source>
</evidence>
<dbReference type="InterPro" id="IPR011324">
    <property type="entry name" value="Cytotoxic_necrot_fac-like_cat"/>
</dbReference>
<evidence type="ECO:0000256" key="6">
    <source>
        <dbReference type="ARBA" id="ARBA00022833"/>
    </source>
</evidence>
<keyword evidence="3" id="KW-0808">Transferase</keyword>
<evidence type="ECO:0000256" key="2">
    <source>
        <dbReference type="ARBA" id="ARBA00007353"/>
    </source>
</evidence>
<comment type="catalytic activity">
    <reaction evidence="8">
        <text>adenosine + phosphate = alpha-D-ribose 1-phosphate + adenine</text>
        <dbReference type="Rhea" id="RHEA:27642"/>
        <dbReference type="ChEBI" id="CHEBI:16335"/>
        <dbReference type="ChEBI" id="CHEBI:16708"/>
        <dbReference type="ChEBI" id="CHEBI:43474"/>
        <dbReference type="ChEBI" id="CHEBI:57720"/>
        <dbReference type="EC" id="2.4.2.1"/>
    </reaction>
    <physiologicalReaction direction="left-to-right" evidence="8">
        <dbReference type="Rhea" id="RHEA:27643"/>
    </physiologicalReaction>
</comment>
<dbReference type="CDD" id="cd16833">
    <property type="entry name" value="YfiH"/>
    <property type="match status" value="1"/>
</dbReference>
<dbReference type="InterPro" id="IPR038371">
    <property type="entry name" value="Cu_polyphenol_OxRdtase_sf"/>
</dbReference>
<dbReference type="RefSeq" id="WP_209287895.1">
    <property type="nucleotide sequence ID" value="NZ_JACVEW010000016.1"/>
</dbReference>